<name>A0A0D2ABC5_9EURO</name>
<dbReference type="InterPro" id="IPR011009">
    <property type="entry name" value="Kinase-like_dom_sf"/>
</dbReference>
<comment type="similarity">
    <text evidence="2">Belongs to the AIM9 family.</text>
</comment>
<evidence type="ECO:0000313" key="7">
    <source>
        <dbReference type="EMBL" id="KIW22042.1"/>
    </source>
</evidence>
<dbReference type="InterPro" id="IPR051035">
    <property type="entry name" value="Mito_inheritance_9"/>
</dbReference>
<organism evidence="7 8">
    <name type="scientific">Cladophialophora immunda</name>
    <dbReference type="NCBI Taxonomy" id="569365"/>
    <lineage>
        <taxon>Eukaryota</taxon>
        <taxon>Fungi</taxon>
        <taxon>Dikarya</taxon>
        <taxon>Ascomycota</taxon>
        <taxon>Pezizomycotina</taxon>
        <taxon>Eurotiomycetes</taxon>
        <taxon>Chaetothyriomycetidae</taxon>
        <taxon>Chaetothyriales</taxon>
        <taxon>Herpotrichiellaceae</taxon>
        <taxon>Cladophialophora</taxon>
    </lineage>
</organism>
<dbReference type="EMBL" id="KN847054">
    <property type="protein sequence ID" value="KIW22042.1"/>
    <property type="molecule type" value="Genomic_DNA"/>
</dbReference>
<reference evidence="7 8" key="1">
    <citation type="submission" date="2015-01" db="EMBL/GenBank/DDBJ databases">
        <title>The Genome Sequence of Cladophialophora immunda CBS83496.</title>
        <authorList>
            <consortium name="The Broad Institute Genomics Platform"/>
            <person name="Cuomo C."/>
            <person name="de Hoog S."/>
            <person name="Gorbushina A."/>
            <person name="Stielow B."/>
            <person name="Teixiera M."/>
            <person name="Abouelleil A."/>
            <person name="Chapman S.B."/>
            <person name="Priest M."/>
            <person name="Young S.K."/>
            <person name="Wortman J."/>
            <person name="Nusbaum C."/>
            <person name="Birren B."/>
        </authorList>
    </citation>
    <scope>NUCLEOTIDE SEQUENCE [LARGE SCALE GENOMIC DNA]</scope>
    <source>
        <strain evidence="7 8">CBS 83496</strain>
    </source>
</reference>
<dbReference type="GeneID" id="27351754"/>
<proteinExistence type="inferred from homology"/>
<evidence type="ECO:0000256" key="1">
    <source>
        <dbReference type="ARBA" id="ARBA00004173"/>
    </source>
</evidence>
<keyword evidence="8" id="KW-1185">Reference proteome</keyword>
<comment type="subcellular location">
    <subcellularLocation>
        <location evidence="1">Mitochondrion</location>
    </subcellularLocation>
</comment>
<evidence type="ECO:0000256" key="4">
    <source>
        <dbReference type="ARBA" id="ARBA00022946"/>
    </source>
</evidence>
<keyword evidence="4" id="KW-0809">Transit peptide</keyword>
<evidence type="ECO:0000256" key="6">
    <source>
        <dbReference type="ARBA" id="ARBA00031849"/>
    </source>
</evidence>
<accession>A0A0D2ABC5</accession>
<dbReference type="PANTHER" id="PTHR36091">
    <property type="entry name" value="ALTERED INHERITANCE OF MITOCHONDRIA PROTEIN 9, MITOCHONDRIAL"/>
    <property type="match status" value="1"/>
</dbReference>
<dbReference type="HOGENOM" id="CLU_2170794_0_0_1"/>
<dbReference type="SUPFAM" id="SSF56112">
    <property type="entry name" value="Protein kinase-like (PK-like)"/>
    <property type="match status" value="1"/>
</dbReference>
<dbReference type="AlphaFoldDB" id="A0A0D2ABC5"/>
<evidence type="ECO:0000256" key="5">
    <source>
        <dbReference type="ARBA" id="ARBA00023128"/>
    </source>
</evidence>
<dbReference type="GO" id="GO:0005739">
    <property type="term" value="C:mitochondrion"/>
    <property type="evidence" value="ECO:0007669"/>
    <property type="project" value="UniProtKB-SubCell"/>
</dbReference>
<dbReference type="RefSeq" id="XP_016242258.1">
    <property type="nucleotide sequence ID" value="XM_016400096.1"/>
</dbReference>
<evidence type="ECO:0000313" key="8">
    <source>
        <dbReference type="Proteomes" id="UP000054466"/>
    </source>
</evidence>
<dbReference type="VEuPathDB" id="FungiDB:PV07_12560"/>
<dbReference type="Proteomes" id="UP000054466">
    <property type="component" value="Unassembled WGS sequence"/>
</dbReference>
<protein>
    <recommendedName>
        <fullName evidence="3">Altered inheritance of mitochondria protein 9, mitochondrial</fullName>
    </recommendedName>
    <alternativeName>
        <fullName evidence="6">Found in mitochondrial proteome protein 29</fullName>
    </alternativeName>
</protein>
<evidence type="ECO:0000256" key="2">
    <source>
        <dbReference type="ARBA" id="ARBA00005543"/>
    </source>
</evidence>
<dbReference type="PANTHER" id="PTHR36091:SF1">
    <property type="entry name" value="ALTERED INHERITANCE OF MITOCHONDRIA PROTEIN 9, MITOCHONDRIAL"/>
    <property type="match status" value="1"/>
</dbReference>
<dbReference type="STRING" id="569365.A0A0D2ABC5"/>
<keyword evidence="5" id="KW-0496">Mitochondrion</keyword>
<evidence type="ECO:0000256" key="3">
    <source>
        <dbReference type="ARBA" id="ARBA00016197"/>
    </source>
</evidence>
<dbReference type="OrthoDB" id="2831558at2759"/>
<gene>
    <name evidence="7" type="ORF">PV07_12560</name>
</gene>
<sequence length="110" mass="12217">MHLQLLQEGRLLLDTMSKDPRTRAVANPTLFHPDLNMRNVFVDSDNPTKAASFIDWQSASLDPAFWVSAIRPDFASLPDQPDDSTNDGIIVCARAFDLCIGSYLPQLARA</sequence>